<comment type="caution">
    <text evidence="1">The sequence shown here is derived from an EMBL/GenBank/DDBJ whole genome shotgun (WGS) entry which is preliminary data.</text>
</comment>
<keyword evidence="2" id="KW-1185">Reference proteome</keyword>
<dbReference type="RefSeq" id="WP_110499781.1">
    <property type="nucleotide sequence ID" value="NZ_QJVD01000003.1"/>
</dbReference>
<name>A0A2V5LGG6_9MICC</name>
<protein>
    <submittedName>
        <fullName evidence="1">Uncharacterized protein</fullName>
    </submittedName>
</protein>
<gene>
    <name evidence="1" type="ORF">CVV68_04365</name>
</gene>
<evidence type="ECO:0000313" key="2">
    <source>
        <dbReference type="Proteomes" id="UP000247832"/>
    </source>
</evidence>
<dbReference type="Proteomes" id="UP000247832">
    <property type="component" value="Unassembled WGS sequence"/>
</dbReference>
<proteinExistence type="predicted"/>
<reference evidence="1 2" key="1">
    <citation type="submission" date="2018-05" db="EMBL/GenBank/DDBJ databases">
        <title>Genetic diversity of glacier-inhabiting Cryobacterium bacteria in China and description of Cryobacterium mengkeensis sp. nov. and Arthrobacter glacialis sp. nov.</title>
        <authorList>
            <person name="Liu Q."/>
            <person name="Xin Y.-H."/>
        </authorList>
    </citation>
    <scope>NUCLEOTIDE SEQUENCE [LARGE SCALE GENOMIC DNA]</scope>
    <source>
        <strain evidence="1 2">LI2</strain>
    </source>
</reference>
<evidence type="ECO:0000313" key="1">
    <source>
        <dbReference type="EMBL" id="PYI69033.1"/>
    </source>
</evidence>
<organism evidence="1 2">
    <name type="scientific">Arthrobacter livingstonensis</name>
    <dbReference type="NCBI Taxonomy" id="670078"/>
    <lineage>
        <taxon>Bacteria</taxon>
        <taxon>Bacillati</taxon>
        <taxon>Actinomycetota</taxon>
        <taxon>Actinomycetes</taxon>
        <taxon>Micrococcales</taxon>
        <taxon>Micrococcaceae</taxon>
        <taxon>Arthrobacter</taxon>
    </lineage>
</organism>
<dbReference type="OrthoDB" id="9806701at2"/>
<dbReference type="AlphaFoldDB" id="A0A2V5LGG6"/>
<dbReference type="EMBL" id="QJVD01000003">
    <property type="protein sequence ID" value="PYI69033.1"/>
    <property type="molecule type" value="Genomic_DNA"/>
</dbReference>
<sequence>MATNFTIKLVPADPDGRAPSLMTDDLGLRSDRIKYLKLLDNLTNDFLYQASPMKWASDPHGSWIGFPLGTRMAICLWDKGEPDFWESGRGFGTLTVVRIVSEERYRAIRRQGGLPWQPASQK</sequence>
<accession>A0A2V5LGG6</accession>